<protein>
    <recommendedName>
        <fullName evidence="2">F-box domain-containing protein</fullName>
    </recommendedName>
</protein>
<dbReference type="CDD" id="cd22157">
    <property type="entry name" value="F-box_AtFBW1-like"/>
    <property type="match status" value="1"/>
</dbReference>
<accession>A0AAD5Z484</accession>
<dbReference type="SMART" id="SM00256">
    <property type="entry name" value="FBOX"/>
    <property type="match status" value="1"/>
</dbReference>
<dbReference type="Pfam" id="PF00646">
    <property type="entry name" value="F-box"/>
    <property type="match status" value="1"/>
</dbReference>
<dbReference type="InterPro" id="IPR036047">
    <property type="entry name" value="F-box-like_dom_sf"/>
</dbReference>
<evidence type="ECO:0000259" key="2">
    <source>
        <dbReference type="SMART" id="SM00256"/>
    </source>
</evidence>
<name>A0AAD5Z484_9POAL</name>
<keyword evidence="4" id="KW-1185">Reference proteome</keyword>
<dbReference type="PANTHER" id="PTHR35546:SF130">
    <property type="entry name" value="EXPRESSED PROTEIN"/>
    <property type="match status" value="1"/>
</dbReference>
<evidence type="ECO:0000256" key="1">
    <source>
        <dbReference type="SAM" id="MobiDB-lite"/>
    </source>
</evidence>
<dbReference type="PANTHER" id="PTHR35546">
    <property type="entry name" value="F-BOX PROTEIN INTERACTION DOMAIN PROTEIN-RELATED"/>
    <property type="match status" value="1"/>
</dbReference>
<dbReference type="InterPro" id="IPR055290">
    <property type="entry name" value="At3g26010-like"/>
</dbReference>
<feature type="region of interest" description="Disordered" evidence="1">
    <location>
        <begin position="1"/>
        <end position="55"/>
    </location>
</feature>
<gene>
    <name evidence="3" type="ORF">LUZ61_015743</name>
</gene>
<evidence type="ECO:0000313" key="4">
    <source>
        <dbReference type="Proteomes" id="UP001210211"/>
    </source>
</evidence>
<feature type="compositionally biased region" description="Basic residues" evidence="1">
    <location>
        <begin position="1"/>
        <end position="12"/>
    </location>
</feature>
<sequence>MRRRSAPTHTHRPQPLGIRGDMATVSVRRSERLKSKLASGPQLSQTKPEGLAASASSHCTTRLKNKMARKVAQSDVTLPDDVVIEILSWLPPKPFFRFKCVSKSWCALSSVAFDLNKHFKPTAHGIFCHTLELRREYLYKYYCFSKLATRISFVNFSAEADGVGNTFAVPLDNVKLRVVDCCNGLLLVEGRGFDSPHATDIYVYNPAIQNMLTVWSLPPPKHLPEFYEVFSLAFDQCVQSQIHVVCFMGWCKQGVEYNFVNIFSFKTGKWKSAKKLGHGVRIIKSAKSIFVNGMVHRITTRKEILSIDPNSGSYQKIQPPNFHPTSRLNIEQSQGLLNFLTLDNNFVLSIWTLKSIDSQEWELKHQLSGKIFDNNFVMHPLKNILFVAPEHNRLTPEHIRLTSVDLNTGKEEELCLLPREVVLSDYIWVYMPCYLK</sequence>
<dbReference type="SUPFAM" id="SSF117281">
    <property type="entry name" value="Kelch motif"/>
    <property type="match status" value="1"/>
</dbReference>
<proteinExistence type="predicted"/>
<feature type="domain" description="F-box" evidence="2">
    <location>
        <begin position="78"/>
        <end position="117"/>
    </location>
</feature>
<comment type="caution">
    <text evidence="3">The sequence shown here is derived from an EMBL/GenBank/DDBJ whole genome shotgun (WGS) entry which is preliminary data.</text>
</comment>
<dbReference type="InterPro" id="IPR056594">
    <property type="entry name" value="AT5G49610-like_b-prop"/>
</dbReference>
<dbReference type="Gene3D" id="1.20.1280.50">
    <property type="match status" value="1"/>
</dbReference>
<dbReference type="Pfam" id="PF23635">
    <property type="entry name" value="Beta-prop_AT5G49610-like"/>
    <property type="match status" value="1"/>
</dbReference>
<dbReference type="SUPFAM" id="SSF81383">
    <property type="entry name" value="F-box domain"/>
    <property type="match status" value="1"/>
</dbReference>
<dbReference type="AlphaFoldDB" id="A0AAD5Z484"/>
<dbReference type="EMBL" id="JAMRDG010000002">
    <property type="protein sequence ID" value="KAJ3686579.1"/>
    <property type="molecule type" value="Genomic_DNA"/>
</dbReference>
<evidence type="ECO:0000313" key="3">
    <source>
        <dbReference type="EMBL" id="KAJ3686579.1"/>
    </source>
</evidence>
<reference evidence="3 4" key="1">
    <citation type="journal article" date="2022" name="Cell">
        <title>Repeat-based holocentromeres influence genome architecture and karyotype evolution.</title>
        <authorList>
            <person name="Hofstatter P.G."/>
            <person name="Thangavel G."/>
            <person name="Lux T."/>
            <person name="Neumann P."/>
            <person name="Vondrak T."/>
            <person name="Novak P."/>
            <person name="Zhang M."/>
            <person name="Costa L."/>
            <person name="Castellani M."/>
            <person name="Scott A."/>
            <person name="Toegelov H."/>
            <person name="Fuchs J."/>
            <person name="Mata-Sucre Y."/>
            <person name="Dias Y."/>
            <person name="Vanzela A.L.L."/>
            <person name="Huettel B."/>
            <person name="Almeida C.C.S."/>
            <person name="Simkova H."/>
            <person name="Souza G."/>
            <person name="Pedrosa-Harand A."/>
            <person name="Macas J."/>
            <person name="Mayer K.F.X."/>
            <person name="Houben A."/>
            <person name="Marques A."/>
        </authorList>
    </citation>
    <scope>NUCLEOTIDE SEQUENCE [LARGE SCALE GENOMIC DNA]</scope>
    <source>
        <strain evidence="3">RhyTen1mFocal</strain>
    </source>
</reference>
<organism evidence="3 4">
    <name type="scientific">Rhynchospora tenuis</name>
    <dbReference type="NCBI Taxonomy" id="198213"/>
    <lineage>
        <taxon>Eukaryota</taxon>
        <taxon>Viridiplantae</taxon>
        <taxon>Streptophyta</taxon>
        <taxon>Embryophyta</taxon>
        <taxon>Tracheophyta</taxon>
        <taxon>Spermatophyta</taxon>
        <taxon>Magnoliopsida</taxon>
        <taxon>Liliopsida</taxon>
        <taxon>Poales</taxon>
        <taxon>Cyperaceae</taxon>
        <taxon>Cyperoideae</taxon>
        <taxon>Rhynchosporeae</taxon>
        <taxon>Rhynchospora</taxon>
    </lineage>
</organism>
<dbReference type="InterPro" id="IPR015915">
    <property type="entry name" value="Kelch-typ_b-propeller"/>
</dbReference>
<dbReference type="Proteomes" id="UP001210211">
    <property type="component" value="Unassembled WGS sequence"/>
</dbReference>
<dbReference type="InterPro" id="IPR001810">
    <property type="entry name" value="F-box_dom"/>
</dbReference>